<dbReference type="AlphaFoldDB" id="X6PFY3"/>
<keyword evidence="6" id="KW-0067">ATP-binding</keyword>
<proteinExistence type="predicted"/>
<dbReference type="PANTHER" id="PTHR47634">
    <property type="entry name" value="PROTEIN KINASE DOMAIN-CONTAINING PROTEIN-RELATED"/>
    <property type="match status" value="1"/>
</dbReference>
<evidence type="ECO:0000256" key="7">
    <source>
        <dbReference type="ARBA" id="ARBA00047899"/>
    </source>
</evidence>
<evidence type="ECO:0000256" key="5">
    <source>
        <dbReference type="ARBA" id="ARBA00022777"/>
    </source>
</evidence>
<dbReference type="PROSITE" id="PS00108">
    <property type="entry name" value="PROTEIN_KINASE_ST"/>
    <property type="match status" value="1"/>
</dbReference>
<dbReference type="Gene3D" id="1.10.510.10">
    <property type="entry name" value="Transferase(Phosphotransferase) domain 1"/>
    <property type="match status" value="2"/>
</dbReference>
<feature type="coiled-coil region" evidence="9">
    <location>
        <begin position="128"/>
        <end position="175"/>
    </location>
</feature>
<keyword evidence="9" id="KW-0175">Coiled coil</keyword>
<dbReference type="InterPro" id="IPR051334">
    <property type="entry name" value="SRPK"/>
</dbReference>
<dbReference type="InterPro" id="IPR011009">
    <property type="entry name" value="Kinase-like_dom_sf"/>
</dbReference>
<evidence type="ECO:0000256" key="9">
    <source>
        <dbReference type="SAM" id="Coils"/>
    </source>
</evidence>
<evidence type="ECO:0000313" key="11">
    <source>
        <dbReference type="EMBL" id="ETO36929.1"/>
    </source>
</evidence>
<evidence type="ECO:0000259" key="10">
    <source>
        <dbReference type="PROSITE" id="PS50011"/>
    </source>
</evidence>
<evidence type="ECO:0000256" key="6">
    <source>
        <dbReference type="ARBA" id="ARBA00022840"/>
    </source>
</evidence>
<dbReference type="PANTHER" id="PTHR47634:SF9">
    <property type="entry name" value="PROTEIN KINASE DOMAIN-CONTAINING PROTEIN-RELATED"/>
    <property type="match status" value="1"/>
</dbReference>
<dbReference type="Pfam" id="PF00069">
    <property type="entry name" value="Pkinase"/>
    <property type="match status" value="1"/>
</dbReference>
<dbReference type="SMART" id="SM00220">
    <property type="entry name" value="S_TKc"/>
    <property type="match status" value="1"/>
</dbReference>
<keyword evidence="4" id="KW-0547">Nucleotide-binding</keyword>
<evidence type="ECO:0000256" key="3">
    <source>
        <dbReference type="ARBA" id="ARBA00022679"/>
    </source>
</evidence>
<evidence type="ECO:0000256" key="4">
    <source>
        <dbReference type="ARBA" id="ARBA00022741"/>
    </source>
</evidence>
<dbReference type="GO" id="GO:0004674">
    <property type="term" value="F:protein serine/threonine kinase activity"/>
    <property type="evidence" value="ECO:0007669"/>
    <property type="project" value="UniProtKB-KW"/>
</dbReference>
<comment type="caution">
    <text evidence="11">The sequence shown here is derived from an EMBL/GenBank/DDBJ whole genome shotgun (WGS) entry which is preliminary data.</text>
</comment>
<gene>
    <name evidence="11" type="ORF">RFI_00135</name>
</gene>
<dbReference type="GO" id="GO:0050684">
    <property type="term" value="P:regulation of mRNA processing"/>
    <property type="evidence" value="ECO:0007669"/>
    <property type="project" value="TreeGrafter"/>
</dbReference>
<dbReference type="InterPro" id="IPR008271">
    <property type="entry name" value="Ser/Thr_kinase_AS"/>
</dbReference>
<feature type="domain" description="Protein kinase" evidence="10">
    <location>
        <begin position="1"/>
        <end position="305"/>
    </location>
</feature>
<dbReference type="EMBL" id="ASPP01000139">
    <property type="protein sequence ID" value="ETO36929.1"/>
    <property type="molecule type" value="Genomic_DNA"/>
</dbReference>
<dbReference type="EC" id="2.7.11.1" evidence="1"/>
<dbReference type="SUPFAM" id="SSF56112">
    <property type="entry name" value="Protein kinase-like (PK-like)"/>
    <property type="match status" value="1"/>
</dbReference>
<keyword evidence="3" id="KW-0808">Transferase</keyword>
<dbReference type="Gene3D" id="3.30.200.20">
    <property type="entry name" value="Phosphorylase Kinase, domain 1"/>
    <property type="match status" value="1"/>
</dbReference>
<dbReference type="GO" id="GO:0005524">
    <property type="term" value="F:ATP binding"/>
    <property type="evidence" value="ECO:0007669"/>
    <property type="project" value="UniProtKB-KW"/>
</dbReference>
<dbReference type="OrthoDB" id="2649at2759"/>
<dbReference type="OMA" id="QYIETHE"/>
<dbReference type="InterPro" id="IPR000719">
    <property type="entry name" value="Prot_kinase_dom"/>
</dbReference>
<keyword evidence="5" id="KW-0418">Kinase</keyword>
<dbReference type="PROSITE" id="PS50011">
    <property type="entry name" value="PROTEIN_KINASE_DOM"/>
    <property type="match status" value="1"/>
</dbReference>
<reference evidence="11 12" key="1">
    <citation type="journal article" date="2013" name="Curr. Biol.">
        <title>The Genome of the Foraminiferan Reticulomyxa filosa.</title>
        <authorList>
            <person name="Glockner G."/>
            <person name="Hulsmann N."/>
            <person name="Schleicher M."/>
            <person name="Noegel A.A."/>
            <person name="Eichinger L."/>
            <person name="Gallinger C."/>
            <person name="Pawlowski J."/>
            <person name="Sierra R."/>
            <person name="Euteneuer U."/>
            <person name="Pillet L."/>
            <person name="Moustafa A."/>
            <person name="Platzer M."/>
            <person name="Groth M."/>
            <person name="Szafranski K."/>
            <person name="Schliwa M."/>
        </authorList>
    </citation>
    <scope>NUCLEOTIDE SEQUENCE [LARGE SCALE GENOMIC DNA]</scope>
</reference>
<keyword evidence="12" id="KW-1185">Reference proteome</keyword>
<organism evidence="11 12">
    <name type="scientific">Reticulomyxa filosa</name>
    <dbReference type="NCBI Taxonomy" id="46433"/>
    <lineage>
        <taxon>Eukaryota</taxon>
        <taxon>Sar</taxon>
        <taxon>Rhizaria</taxon>
        <taxon>Retaria</taxon>
        <taxon>Foraminifera</taxon>
        <taxon>Monothalamids</taxon>
        <taxon>Reticulomyxidae</taxon>
        <taxon>Reticulomyxa</taxon>
    </lineage>
</organism>
<evidence type="ECO:0000256" key="1">
    <source>
        <dbReference type="ARBA" id="ARBA00012513"/>
    </source>
</evidence>
<dbReference type="GO" id="GO:0000245">
    <property type="term" value="P:spliceosomal complex assembly"/>
    <property type="evidence" value="ECO:0007669"/>
    <property type="project" value="TreeGrafter"/>
</dbReference>
<evidence type="ECO:0000256" key="2">
    <source>
        <dbReference type="ARBA" id="ARBA00022527"/>
    </source>
</evidence>
<sequence length="305" mass="35867">MEAAQDEIELLLDVRQAGGNNVQNVVQMLNSFAVKKSIFVFFLNKKDMVFVFEVLGENLLEFIKWYNYRGLPLAVVKKIAREVLQGLDFLHRQCDIIHTDLKPENVLFTRIDPICRNDLEKSKIYAFRNQFQRQLNRLEKELSDASMKGTNIRQIESIQQKIKEWKDKIELVERQLPSDEIRSNHMAMNSKLIPSEKQNQAKYPLKEPEKPLKPLFEVSRLSKSILFIVVVVYIHGWNVVENKPYDSNEKKKQVTPIVKIADLGNACWTHKHFTEEITTRQYRAPESILVFYFQTIQYIETHELI</sequence>
<comment type="catalytic activity">
    <reaction evidence="8">
        <text>L-seryl-[protein] + ATP = O-phospho-L-seryl-[protein] + ADP + H(+)</text>
        <dbReference type="Rhea" id="RHEA:17989"/>
        <dbReference type="Rhea" id="RHEA-COMP:9863"/>
        <dbReference type="Rhea" id="RHEA-COMP:11604"/>
        <dbReference type="ChEBI" id="CHEBI:15378"/>
        <dbReference type="ChEBI" id="CHEBI:29999"/>
        <dbReference type="ChEBI" id="CHEBI:30616"/>
        <dbReference type="ChEBI" id="CHEBI:83421"/>
        <dbReference type="ChEBI" id="CHEBI:456216"/>
        <dbReference type="EC" id="2.7.11.1"/>
    </reaction>
</comment>
<name>X6PFY3_RETFI</name>
<accession>X6PFY3</accession>
<evidence type="ECO:0000256" key="8">
    <source>
        <dbReference type="ARBA" id="ARBA00048679"/>
    </source>
</evidence>
<evidence type="ECO:0000313" key="12">
    <source>
        <dbReference type="Proteomes" id="UP000023152"/>
    </source>
</evidence>
<protein>
    <recommendedName>
        <fullName evidence="1">non-specific serine/threonine protein kinase</fullName>
        <ecNumber evidence="1">2.7.11.1</ecNumber>
    </recommendedName>
</protein>
<keyword evidence="2" id="KW-0723">Serine/threonine-protein kinase</keyword>
<dbReference type="Proteomes" id="UP000023152">
    <property type="component" value="Unassembled WGS sequence"/>
</dbReference>
<comment type="catalytic activity">
    <reaction evidence="7">
        <text>L-threonyl-[protein] + ATP = O-phospho-L-threonyl-[protein] + ADP + H(+)</text>
        <dbReference type="Rhea" id="RHEA:46608"/>
        <dbReference type="Rhea" id="RHEA-COMP:11060"/>
        <dbReference type="Rhea" id="RHEA-COMP:11605"/>
        <dbReference type="ChEBI" id="CHEBI:15378"/>
        <dbReference type="ChEBI" id="CHEBI:30013"/>
        <dbReference type="ChEBI" id="CHEBI:30616"/>
        <dbReference type="ChEBI" id="CHEBI:61977"/>
        <dbReference type="ChEBI" id="CHEBI:456216"/>
        <dbReference type="EC" id="2.7.11.1"/>
    </reaction>
</comment>